<keyword evidence="1" id="KW-1133">Transmembrane helix</keyword>
<organism evidence="2">
    <name type="scientific">Geobacillus thermodenitrificans (strain NG80-2)</name>
    <dbReference type="NCBI Taxonomy" id="420246"/>
    <lineage>
        <taxon>Bacteria</taxon>
        <taxon>Bacillati</taxon>
        <taxon>Bacillota</taxon>
        <taxon>Bacilli</taxon>
        <taxon>Bacillales</taxon>
        <taxon>Anoxybacillaceae</taxon>
        <taxon>Geobacillus</taxon>
    </lineage>
</organism>
<accession>A4INR7</accession>
<gene>
    <name evidence="2" type="ordered locus">GTNG_1605</name>
</gene>
<sequence>MRFLFKYRHPLAQQRNSLTLSKCDLLGCVFFILVFDYLAHSSIFYNFNFSSKLAWLFPVPLPRFEIQHLDTFKYDERNVYLSAICIIDIFYRDFAIWIFPYDFYK</sequence>
<name>A4INR7_GEOTN</name>
<dbReference type="EMBL" id="CP000557">
    <property type="protein sequence ID" value="ABO66971.1"/>
    <property type="molecule type" value="Genomic_DNA"/>
</dbReference>
<dbReference type="AlphaFoldDB" id="A4INR7"/>
<dbReference type="HOGENOM" id="CLU_2232712_0_0_9"/>
<reference evidence="2" key="1">
    <citation type="journal article" date="2007" name="Proc. Natl. Acad. Sci. U.S.A.">
        <title>Genome and proteome of long-chain alkane degrading Geobacillus thermodenitrificans NG80-2 isolated from a deep-subsurface oil reservoir.</title>
        <authorList>
            <person name="Feng L."/>
            <person name="Wang W."/>
            <person name="Cheng J."/>
            <person name="Ren Y."/>
            <person name="Zhao G."/>
            <person name="Gao C."/>
            <person name="Tang Y."/>
            <person name="Liu X."/>
            <person name="Han W."/>
            <person name="Peng X."/>
            <person name="Liu R."/>
            <person name="Wang L."/>
        </authorList>
    </citation>
    <scope>NUCLEOTIDE SEQUENCE [LARGE SCALE GENOMIC DNA]</scope>
    <source>
        <strain evidence="2">NG80-2</strain>
    </source>
</reference>
<evidence type="ECO:0000313" key="2">
    <source>
        <dbReference type="EMBL" id="ABO66971.1"/>
    </source>
</evidence>
<feature type="transmembrane region" description="Helical" evidence="1">
    <location>
        <begin position="25"/>
        <end position="47"/>
    </location>
</feature>
<keyword evidence="1" id="KW-0472">Membrane</keyword>
<protein>
    <submittedName>
        <fullName evidence="2">Uncharacterized protein</fullName>
    </submittedName>
</protein>
<proteinExistence type="predicted"/>
<keyword evidence="1" id="KW-0812">Transmembrane</keyword>
<feature type="transmembrane region" description="Helical" evidence="1">
    <location>
        <begin position="79"/>
        <end position="99"/>
    </location>
</feature>
<dbReference type="Proteomes" id="UP000001578">
    <property type="component" value="Chromosome"/>
</dbReference>
<dbReference type="KEGG" id="gtn:GTNG_1605"/>
<evidence type="ECO:0000256" key="1">
    <source>
        <dbReference type="SAM" id="Phobius"/>
    </source>
</evidence>